<proteinExistence type="predicted"/>
<comment type="caution">
    <text evidence="1">The sequence shown here is derived from an EMBL/GenBank/DDBJ whole genome shotgun (WGS) entry which is preliminary data.</text>
</comment>
<dbReference type="Proteomes" id="UP001057452">
    <property type="component" value="Chromosome 12"/>
</dbReference>
<name>A0ACB9WUV1_CHAAC</name>
<keyword evidence="2" id="KW-1185">Reference proteome</keyword>
<feature type="non-terminal residue" evidence="1">
    <location>
        <position position="1"/>
    </location>
</feature>
<gene>
    <name evidence="1" type="ORF">KUCAC02_009379</name>
</gene>
<sequence length="68" mass="7748">RAETDVTAFSTEFSKCVTVRGNLWREDLDTTEHREHVSEQLVCLHCVTGKEPASGTQHKDIAKVMWTM</sequence>
<accession>A0ACB9WUV1</accession>
<protein>
    <submittedName>
        <fullName evidence="1">Uncharacterized protein</fullName>
    </submittedName>
</protein>
<reference evidence="1" key="1">
    <citation type="submission" date="2022-05" db="EMBL/GenBank/DDBJ databases">
        <title>Chromosome-level genome of Chaenocephalus aceratus.</title>
        <authorList>
            <person name="Park H."/>
        </authorList>
    </citation>
    <scope>NUCLEOTIDE SEQUENCE</scope>
    <source>
        <strain evidence="1">KU_202001</strain>
    </source>
</reference>
<evidence type="ECO:0000313" key="1">
    <source>
        <dbReference type="EMBL" id="KAI4817097.1"/>
    </source>
</evidence>
<organism evidence="1 2">
    <name type="scientific">Chaenocephalus aceratus</name>
    <name type="common">Blackfin icefish</name>
    <name type="synonym">Chaenichthys aceratus</name>
    <dbReference type="NCBI Taxonomy" id="36190"/>
    <lineage>
        <taxon>Eukaryota</taxon>
        <taxon>Metazoa</taxon>
        <taxon>Chordata</taxon>
        <taxon>Craniata</taxon>
        <taxon>Vertebrata</taxon>
        <taxon>Euteleostomi</taxon>
        <taxon>Actinopterygii</taxon>
        <taxon>Neopterygii</taxon>
        <taxon>Teleostei</taxon>
        <taxon>Neoteleostei</taxon>
        <taxon>Acanthomorphata</taxon>
        <taxon>Eupercaria</taxon>
        <taxon>Perciformes</taxon>
        <taxon>Notothenioidei</taxon>
        <taxon>Channichthyidae</taxon>
        <taxon>Chaenocephalus</taxon>
    </lineage>
</organism>
<evidence type="ECO:0000313" key="2">
    <source>
        <dbReference type="Proteomes" id="UP001057452"/>
    </source>
</evidence>
<feature type="non-terminal residue" evidence="1">
    <location>
        <position position="68"/>
    </location>
</feature>
<dbReference type="EMBL" id="CM043796">
    <property type="protein sequence ID" value="KAI4817097.1"/>
    <property type="molecule type" value="Genomic_DNA"/>
</dbReference>